<protein>
    <recommendedName>
        <fullName evidence="3">NRDE family protein</fullName>
    </recommendedName>
</protein>
<accession>A0A0A1MVH0</accession>
<dbReference type="InterPro" id="IPR008551">
    <property type="entry name" value="TANGO2"/>
</dbReference>
<sequence length="254" mass="29423">MCLITFAYHAHPKYKFILLSNRDEFYHRPTLPAAFWDDMPDILAGRDLLQLGTWLAVSKQGKFAAVTNYRDPSLPASKTFSRGELPVDFLLQNFDGELFLEQLSKNRHNYAGYNILFRDKDTLYHYNNVYNQGSKIRAGVHGLSNDTLNTPWPKVEHSKKELTDYIQSHPEMKTEDLLHSLQNRTQADSELLPQTGIRADLEKALSSIFIETPDYGTRASTIVLIDHHNKLTFIEKTYDQEEFLQQYEFLTESD</sequence>
<dbReference type="OrthoDB" id="4380123at2"/>
<dbReference type="PANTHER" id="PTHR17985">
    <property type="entry name" value="SER/THR-RICH PROTEIN T10 IN DGCR REGION"/>
    <property type="match status" value="1"/>
</dbReference>
<organism evidence="1 2">
    <name type="scientific">Oceanobacillus oncorhynchi</name>
    <dbReference type="NCBI Taxonomy" id="545501"/>
    <lineage>
        <taxon>Bacteria</taxon>
        <taxon>Bacillati</taxon>
        <taxon>Bacillota</taxon>
        <taxon>Bacilli</taxon>
        <taxon>Bacillales</taxon>
        <taxon>Bacillaceae</taxon>
        <taxon>Oceanobacillus</taxon>
    </lineage>
</organism>
<dbReference type="Proteomes" id="UP000040453">
    <property type="component" value="Unassembled WGS sequence"/>
</dbReference>
<evidence type="ECO:0008006" key="3">
    <source>
        <dbReference type="Google" id="ProtNLM"/>
    </source>
</evidence>
<keyword evidence="2" id="KW-1185">Reference proteome</keyword>
<proteinExistence type="predicted"/>
<dbReference type="STRING" id="545501.BN997_03351"/>
<dbReference type="AlphaFoldDB" id="A0A0A1MVH0"/>
<dbReference type="Pfam" id="PF05742">
    <property type="entry name" value="TANGO2"/>
    <property type="match status" value="1"/>
</dbReference>
<reference evidence="1 2" key="1">
    <citation type="submission" date="2014-11" db="EMBL/GenBank/DDBJ databases">
        <authorList>
            <person name="Urmite Genomes Urmite Genomes"/>
        </authorList>
    </citation>
    <scope>NUCLEOTIDE SEQUENCE [LARGE SCALE GENOMIC DNA]</scope>
    <source>
        <strain evidence="1 2">Oc5</strain>
    </source>
</reference>
<name>A0A0A1MVH0_9BACI</name>
<evidence type="ECO:0000313" key="2">
    <source>
        <dbReference type="Proteomes" id="UP000040453"/>
    </source>
</evidence>
<dbReference type="RefSeq" id="WP_042533709.1">
    <property type="nucleotide sequence ID" value="NZ_CDGG01000001.1"/>
</dbReference>
<dbReference type="EMBL" id="CDGG01000001">
    <property type="protein sequence ID" value="CEI83442.1"/>
    <property type="molecule type" value="Genomic_DNA"/>
</dbReference>
<evidence type="ECO:0000313" key="1">
    <source>
        <dbReference type="EMBL" id="CEI83442.1"/>
    </source>
</evidence>
<gene>
    <name evidence="1" type="ORF">BN997_03351</name>
</gene>
<dbReference type="PANTHER" id="PTHR17985:SF8">
    <property type="entry name" value="TRANSPORT AND GOLGI ORGANIZATION PROTEIN 2 HOMOLOG"/>
    <property type="match status" value="1"/>
</dbReference>